<dbReference type="SUPFAM" id="SSF82861">
    <property type="entry name" value="Mechanosensitive channel protein MscS (YggB), transmembrane region"/>
    <property type="match status" value="1"/>
</dbReference>
<dbReference type="Pfam" id="PF21082">
    <property type="entry name" value="MS_channel_3rd"/>
    <property type="match status" value="1"/>
</dbReference>
<feature type="transmembrane region" description="Helical" evidence="9">
    <location>
        <begin position="883"/>
        <end position="903"/>
    </location>
</feature>
<comment type="subcellular location">
    <subcellularLocation>
        <location evidence="1">Cell membrane</location>
        <topology evidence="1">Multi-pass membrane protein</topology>
    </subcellularLocation>
</comment>
<dbReference type="RefSeq" id="WP_197525374.1">
    <property type="nucleotide sequence ID" value="NZ_SJPQ01000001.1"/>
</dbReference>
<dbReference type="Gene3D" id="3.30.70.100">
    <property type="match status" value="1"/>
</dbReference>
<feature type="transmembrane region" description="Helical" evidence="9">
    <location>
        <begin position="957"/>
        <end position="985"/>
    </location>
</feature>
<feature type="domain" description="Mechanosensitive ion channel MscS porin" evidence="12">
    <location>
        <begin position="54"/>
        <end position="277"/>
    </location>
</feature>
<dbReference type="InterPro" id="IPR025692">
    <property type="entry name" value="MscS_IM_dom1"/>
</dbReference>
<evidence type="ECO:0000313" key="15">
    <source>
        <dbReference type="EMBL" id="TWT90138.1"/>
    </source>
</evidence>
<dbReference type="InterPro" id="IPR010920">
    <property type="entry name" value="LSM_dom_sf"/>
</dbReference>
<evidence type="ECO:0000256" key="7">
    <source>
        <dbReference type="SAM" id="Coils"/>
    </source>
</evidence>
<evidence type="ECO:0000256" key="8">
    <source>
        <dbReference type="SAM" id="MobiDB-lite"/>
    </source>
</evidence>
<dbReference type="SUPFAM" id="SSF50182">
    <property type="entry name" value="Sm-like ribonucleoproteins"/>
    <property type="match status" value="1"/>
</dbReference>
<name>A0A5C5ZSU9_9BACT</name>
<feature type="transmembrane region" description="Helical" evidence="9">
    <location>
        <begin position="553"/>
        <end position="575"/>
    </location>
</feature>
<evidence type="ECO:0000256" key="3">
    <source>
        <dbReference type="ARBA" id="ARBA00022475"/>
    </source>
</evidence>
<evidence type="ECO:0000256" key="5">
    <source>
        <dbReference type="ARBA" id="ARBA00022989"/>
    </source>
</evidence>
<dbReference type="Pfam" id="PF12794">
    <property type="entry name" value="MscS_TM"/>
    <property type="match status" value="1"/>
</dbReference>
<feature type="domain" description="Mechanosensitive ion channel MscS C-terminal" evidence="13">
    <location>
        <begin position="1046"/>
        <end position="1129"/>
    </location>
</feature>
<feature type="domain" description="Mechanosensitive ion channel transmembrane helices 2/3" evidence="14">
    <location>
        <begin position="930"/>
        <end position="971"/>
    </location>
</feature>
<feature type="transmembrane region" description="Helical" evidence="9">
    <location>
        <begin position="587"/>
        <end position="605"/>
    </location>
</feature>
<dbReference type="SUPFAM" id="SSF82689">
    <property type="entry name" value="Mechanosensitive channel protein MscS (YggB), C-terminal domain"/>
    <property type="match status" value="1"/>
</dbReference>
<keyword evidence="3" id="KW-1003">Cell membrane</keyword>
<feature type="region of interest" description="Disordered" evidence="8">
    <location>
        <begin position="1140"/>
        <end position="1175"/>
    </location>
</feature>
<feature type="transmembrane region" description="Helical" evidence="9">
    <location>
        <begin position="806"/>
        <end position="823"/>
    </location>
</feature>
<dbReference type="Pfam" id="PF00924">
    <property type="entry name" value="MS_channel_2nd"/>
    <property type="match status" value="1"/>
</dbReference>
<feature type="domain" description="Mechanosensitive ion channel MscS" evidence="10">
    <location>
        <begin position="973"/>
        <end position="1038"/>
    </location>
</feature>
<feature type="coiled-coil region" evidence="7">
    <location>
        <begin position="95"/>
        <end position="227"/>
    </location>
</feature>
<keyword evidence="16" id="KW-1185">Reference proteome</keyword>
<dbReference type="InterPro" id="IPR049278">
    <property type="entry name" value="MS_channel_C"/>
</dbReference>
<feature type="transmembrane region" description="Helical" evidence="9">
    <location>
        <begin position="924"/>
        <end position="945"/>
    </location>
</feature>
<evidence type="ECO:0000259" key="13">
    <source>
        <dbReference type="Pfam" id="PF21082"/>
    </source>
</evidence>
<evidence type="ECO:0000259" key="14">
    <source>
        <dbReference type="Pfam" id="PF21088"/>
    </source>
</evidence>
<evidence type="ECO:0000256" key="6">
    <source>
        <dbReference type="ARBA" id="ARBA00023136"/>
    </source>
</evidence>
<feature type="transmembrane region" description="Helical" evidence="9">
    <location>
        <begin position="703"/>
        <end position="727"/>
    </location>
</feature>
<accession>A0A5C5ZSU9</accession>
<keyword evidence="5 9" id="KW-1133">Transmembrane helix</keyword>
<dbReference type="Pfam" id="PF12795">
    <property type="entry name" value="MscS_porin"/>
    <property type="match status" value="1"/>
</dbReference>
<dbReference type="EMBL" id="SJPQ01000001">
    <property type="protein sequence ID" value="TWT90138.1"/>
    <property type="molecule type" value="Genomic_DNA"/>
</dbReference>
<evidence type="ECO:0000259" key="10">
    <source>
        <dbReference type="Pfam" id="PF00924"/>
    </source>
</evidence>
<organism evidence="15 16">
    <name type="scientific">Pseudobythopirellula maris</name>
    <dbReference type="NCBI Taxonomy" id="2527991"/>
    <lineage>
        <taxon>Bacteria</taxon>
        <taxon>Pseudomonadati</taxon>
        <taxon>Planctomycetota</taxon>
        <taxon>Planctomycetia</taxon>
        <taxon>Pirellulales</taxon>
        <taxon>Lacipirellulaceae</taxon>
        <taxon>Pseudobythopirellula</taxon>
    </lineage>
</organism>
<evidence type="ECO:0000313" key="16">
    <source>
        <dbReference type="Proteomes" id="UP000315440"/>
    </source>
</evidence>
<feature type="domain" description="Mechanosensitive ion channel inner membrane" evidence="11">
    <location>
        <begin position="510"/>
        <end position="839"/>
    </location>
</feature>
<dbReference type="PANTHER" id="PTHR30347:SF1">
    <property type="entry name" value="MECHANOSENSITIVE CHANNEL MSCK"/>
    <property type="match status" value="1"/>
</dbReference>
<dbReference type="Gene3D" id="2.30.30.60">
    <property type="match status" value="1"/>
</dbReference>
<feature type="coiled-coil region" evidence="7">
    <location>
        <begin position="39"/>
        <end position="66"/>
    </location>
</feature>
<dbReference type="InterPro" id="IPR052702">
    <property type="entry name" value="MscS-like_channel"/>
</dbReference>
<dbReference type="PANTHER" id="PTHR30347">
    <property type="entry name" value="POTASSIUM CHANNEL RELATED"/>
    <property type="match status" value="1"/>
</dbReference>
<evidence type="ECO:0000256" key="1">
    <source>
        <dbReference type="ARBA" id="ARBA00004651"/>
    </source>
</evidence>
<protein>
    <submittedName>
        <fullName evidence="15">Mechanosensitive channel MscK</fullName>
    </submittedName>
</protein>
<feature type="transmembrane region" description="Helical" evidence="9">
    <location>
        <begin position="508"/>
        <end position="524"/>
    </location>
</feature>
<dbReference type="Gene3D" id="1.10.287.1260">
    <property type="match status" value="1"/>
</dbReference>
<comment type="caution">
    <text evidence="15">The sequence shown here is derived from an EMBL/GenBank/DDBJ whole genome shotgun (WGS) entry which is preliminary data.</text>
</comment>
<evidence type="ECO:0000256" key="4">
    <source>
        <dbReference type="ARBA" id="ARBA00022692"/>
    </source>
</evidence>
<sequence>MWLYAAVLVVVGLSWGAAPRVAQGQEPSAETAPLPSAAADDSGITVDRLEQLVAEAEQNAALDEETRKQVAGVYRSALAELQAAAAHASRGESFAADAQSAMARAEEAKQKIEELKSKEPTIESDGSLTDLEQQLAKLELTLANRKKARTAAAAESQTRVQRRKEIRARTVALEELLTDLQNEKTQLSASEPGPVTMARRALVEARTKSAEEELPTLERELLKYDAEEAAGLVRLGVDLTTLQAGFTEKRIAMLQERVNSEREADAARSVREARESAVAVDPMLRSLAERNQQLTETSKEVVDSLALAKSELKATTAVLDEFRQQYERTHEKEEQVGLTSSIGALLRKQRTALPEVSELRAAVASRQSIINEIQYELFEYEEERDDLAALGSRSNGSLADSDTQDAAGAEFEAASQELLEKKREYLDTLIYNTSQYFDTLVDLNITDLRLVKLAEEYERFIDERVLWIRSGRLLSLDEGLDESDAWLLSPLKWSELTKRLLADTSRNWALYCTAGLVFVVLLARRRNHRRAVLDAGVQAQKSTCRSLEPTARALALTAVVAMLWPLVGVFLGWRLSEAALGSPFTRAVGVGLLYLSALAAPLEFFRQVCRPRGLGEAHFGWNEGNTKQIRKELRWFLTMGGPFAFVTATIMASDPSHSRGALERCSFFVGMVIVATLIYRLLRPSGVVREYLKHRQEGWINRLRHFWITACVGLPLLLATLAIWGYYYTAKVLAWRLFVTCFFAMVLVVSRAVLFRMLLLRRRFLSMEQARKRAADQQEAGSNIAGIVAEDPTSDITAQNVQAMRLLSTGLYAVSLVGMWLIWSPVLPALSRLDEYVLWTTGSDYPVAAAPADSAESEPSLTPGAPMPMPATARGYQAGDKTVVAVSDLAAAILVAFVTFVLARNGPGLLEMSVLRQLPFDASVRYAITTLVSYIIVLVGVIIAFSTIGLRWSQIQWLVTALTFGLAFGLQEMFANFVSGLIILIERPIRVGDVVTIDDVTGVVSRIRIRATSITNWDRKDYIIPNKEFITGRVLNWTLSDQINRIVVNVGVAYGADTDRARELLLEVANKHPLILKDPPTIVTFEGFGDSSLSFVMRTYLPSLENRLEVIHHLHSEIDKAFRREGIEIAFPQLDLHVRSAPPTLSPVPPAAEAADGPADGDAADSGEGKPGDAT</sequence>
<evidence type="ECO:0000256" key="9">
    <source>
        <dbReference type="SAM" id="Phobius"/>
    </source>
</evidence>
<keyword evidence="6 9" id="KW-0472">Membrane</keyword>
<dbReference type="Pfam" id="PF21088">
    <property type="entry name" value="MS_channel_1st"/>
    <property type="match status" value="1"/>
</dbReference>
<keyword evidence="4 9" id="KW-0812">Transmembrane</keyword>
<keyword evidence="7" id="KW-0175">Coiled coil</keyword>
<reference evidence="15 16" key="1">
    <citation type="submission" date="2019-02" db="EMBL/GenBank/DDBJ databases">
        <title>Deep-cultivation of Planctomycetes and their phenomic and genomic characterization uncovers novel biology.</title>
        <authorList>
            <person name="Wiegand S."/>
            <person name="Jogler M."/>
            <person name="Boedeker C."/>
            <person name="Pinto D."/>
            <person name="Vollmers J."/>
            <person name="Rivas-Marin E."/>
            <person name="Kohn T."/>
            <person name="Peeters S.H."/>
            <person name="Heuer A."/>
            <person name="Rast P."/>
            <person name="Oberbeckmann S."/>
            <person name="Bunk B."/>
            <person name="Jeske O."/>
            <person name="Meyerdierks A."/>
            <person name="Storesund J.E."/>
            <person name="Kallscheuer N."/>
            <person name="Luecker S."/>
            <person name="Lage O.M."/>
            <person name="Pohl T."/>
            <person name="Merkel B.J."/>
            <person name="Hornburger P."/>
            <person name="Mueller R.-W."/>
            <person name="Bruemmer F."/>
            <person name="Labrenz M."/>
            <person name="Spormann A.M."/>
            <person name="Op Den Camp H."/>
            <person name="Overmann J."/>
            <person name="Amann R."/>
            <person name="Jetten M.S.M."/>
            <person name="Mascher T."/>
            <person name="Medema M.H."/>
            <person name="Devos D.P."/>
            <person name="Kaster A.-K."/>
            <person name="Ovreas L."/>
            <person name="Rohde M."/>
            <person name="Galperin M.Y."/>
            <person name="Jogler C."/>
        </authorList>
    </citation>
    <scope>NUCLEOTIDE SEQUENCE [LARGE SCALE GENOMIC DNA]</scope>
    <source>
        <strain evidence="15 16">Mal64</strain>
    </source>
</reference>
<dbReference type="AlphaFoldDB" id="A0A5C5ZSU9"/>
<feature type="transmembrane region" description="Helical" evidence="9">
    <location>
        <begin position="665"/>
        <end position="682"/>
    </location>
</feature>
<feature type="compositionally biased region" description="Low complexity" evidence="8">
    <location>
        <begin position="1151"/>
        <end position="1166"/>
    </location>
</feature>
<gene>
    <name evidence="15" type="primary">mscK</name>
    <name evidence="15" type="ORF">Mal64_05220</name>
</gene>
<dbReference type="GO" id="GO:0008381">
    <property type="term" value="F:mechanosensitive monoatomic ion channel activity"/>
    <property type="evidence" value="ECO:0007669"/>
    <property type="project" value="UniProtKB-ARBA"/>
</dbReference>
<dbReference type="InterPro" id="IPR006685">
    <property type="entry name" value="MscS_channel_2nd"/>
</dbReference>
<dbReference type="InterPro" id="IPR024393">
    <property type="entry name" value="MscS_porin"/>
</dbReference>
<evidence type="ECO:0000256" key="2">
    <source>
        <dbReference type="ARBA" id="ARBA00008017"/>
    </source>
</evidence>
<dbReference type="Proteomes" id="UP000315440">
    <property type="component" value="Unassembled WGS sequence"/>
</dbReference>
<evidence type="ECO:0000259" key="12">
    <source>
        <dbReference type="Pfam" id="PF12795"/>
    </source>
</evidence>
<proteinExistence type="inferred from homology"/>
<dbReference type="InterPro" id="IPR011014">
    <property type="entry name" value="MscS_channel_TM-2"/>
</dbReference>
<evidence type="ECO:0000259" key="11">
    <source>
        <dbReference type="Pfam" id="PF12794"/>
    </source>
</evidence>
<dbReference type="InterPro" id="IPR011066">
    <property type="entry name" value="MscS_channel_C_sf"/>
</dbReference>
<comment type="similarity">
    <text evidence="2">Belongs to the MscS (TC 1.A.23) family.</text>
</comment>
<dbReference type="InterPro" id="IPR023408">
    <property type="entry name" value="MscS_beta-dom_sf"/>
</dbReference>
<dbReference type="InterPro" id="IPR049142">
    <property type="entry name" value="MS_channel_1st"/>
</dbReference>
<feature type="transmembrane region" description="Helical" evidence="9">
    <location>
        <begin position="733"/>
        <end position="754"/>
    </location>
</feature>
<dbReference type="GO" id="GO:0005886">
    <property type="term" value="C:plasma membrane"/>
    <property type="evidence" value="ECO:0007669"/>
    <property type="project" value="UniProtKB-SubCell"/>
</dbReference>
<feature type="transmembrane region" description="Helical" evidence="9">
    <location>
        <begin position="635"/>
        <end position="653"/>
    </location>
</feature>